<protein>
    <submittedName>
        <fullName evidence="1">Uncharacterized protein</fullName>
    </submittedName>
</protein>
<dbReference type="EMBL" id="SMZJ02000002">
    <property type="protein sequence ID" value="TWO33711.1"/>
    <property type="molecule type" value="Genomic_DNA"/>
</dbReference>
<accession>A0A562YG20</accession>
<comment type="caution">
    <text evidence="1">The sequence shown here is derived from an EMBL/GenBank/DDBJ whole genome shotgun (WGS) entry which is preliminary data.</text>
</comment>
<evidence type="ECO:0000313" key="1">
    <source>
        <dbReference type="EMBL" id="TWO33711.1"/>
    </source>
</evidence>
<proteinExistence type="predicted"/>
<dbReference type="RefSeq" id="WP_133355965.1">
    <property type="nucleotide sequence ID" value="NZ_SMZJ02000002.1"/>
</dbReference>
<name>A0A562YG20_9FLAO</name>
<sequence>MNLETNIQNSYQIRQSTFCKYVLVTPNKEIQLTFPQMLELRRKINGLTTINTLNKIINNENFVLLFVADKQHLIFLEIPQLLKLKEEIALFFLDFKPVLV</sequence>
<dbReference type="OrthoDB" id="1189036at2"/>
<organism evidence="1 2">
    <name type="scientific">Seonamhaeicola sediminis</name>
    <dbReference type="NCBI Taxonomy" id="2528206"/>
    <lineage>
        <taxon>Bacteria</taxon>
        <taxon>Pseudomonadati</taxon>
        <taxon>Bacteroidota</taxon>
        <taxon>Flavobacteriia</taxon>
        <taxon>Flavobacteriales</taxon>
        <taxon>Flavobacteriaceae</taxon>
    </lineage>
</organism>
<dbReference type="AlphaFoldDB" id="A0A562YG20"/>
<keyword evidence="2" id="KW-1185">Reference proteome</keyword>
<gene>
    <name evidence="1" type="ORF">E1J38_002755</name>
</gene>
<reference evidence="1 2" key="1">
    <citation type="submission" date="2019-07" db="EMBL/GenBank/DDBJ databases">
        <title>Seonamhaeicola sp. W255 draft genome.</title>
        <authorList>
            <person name="Zhang X.-Y."/>
            <person name="Zhang R."/>
            <person name="Zhong Y.-L."/>
            <person name="Du Z.-J."/>
        </authorList>
    </citation>
    <scope>NUCLEOTIDE SEQUENCE [LARGE SCALE GENOMIC DNA]</scope>
    <source>
        <strain evidence="1 2">W255</strain>
    </source>
</reference>
<dbReference type="Proteomes" id="UP000295814">
    <property type="component" value="Unassembled WGS sequence"/>
</dbReference>
<evidence type="ECO:0000313" key="2">
    <source>
        <dbReference type="Proteomes" id="UP000295814"/>
    </source>
</evidence>